<feature type="transmembrane region" description="Helical" evidence="10">
    <location>
        <begin position="296"/>
        <end position="316"/>
    </location>
</feature>
<evidence type="ECO:0000256" key="8">
    <source>
        <dbReference type="ARBA" id="ARBA00023170"/>
    </source>
</evidence>
<dbReference type="Pfam" id="PF02949">
    <property type="entry name" value="7tm_6"/>
    <property type="match status" value="2"/>
</dbReference>
<evidence type="ECO:0008006" key="13">
    <source>
        <dbReference type="Google" id="ProtNLM"/>
    </source>
</evidence>
<keyword evidence="2" id="KW-1003">Cell membrane</keyword>
<name>A0A7R8YXF7_HERIL</name>
<dbReference type="Proteomes" id="UP000594454">
    <property type="component" value="Chromosome 3"/>
</dbReference>
<feature type="transmembrane region" description="Helical" evidence="10">
    <location>
        <begin position="206"/>
        <end position="228"/>
    </location>
</feature>
<evidence type="ECO:0000313" key="11">
    <source>
        <dbReference type="EMBL" id="CAD7085740.1"/>
    </source>
</evidence>
<gene>
    <name evidence="11" type="ORF">HERILL_LOCUS8561</name>
</gene>
<keyword evidence="7 10" id="KW-0472">Membrane</keyword>
<feature type="transmembrane region" description="Helical" evidence="10">
    <location>
        <begin position="119"/>
        <end position="137"/>
    </location>
</feature>
<feature type="transmembrane region" description="Helical" evidence="10">
    <location>
        <begin position="234"/>
        <end position="254"/>
    </location>
</feature>
<organism evidence="11 12">
    <name type="scientific">Hermetia illucens</name>
    <name type="common">Black soldier fly</name>
    <dbReference type="NCBI Taxonomy" id="343691"/>
    <lineage>
        <taxon>Eukaryota</taxon>
        <taxon>Metazoa</taxon>
        <taxon>Ecdysozoa</taxon>
        <taxon>Arthropoda</taxon>
        <taxon>Hexapoda</taxon>
        <taxon>Insecta</taxon>
        <taxon>Pterygota</taxon>
        <taxon>Neoptera</taxon>
        <taxon>Endopterygota</taxon>
        <taxon>Diptera</taxon>
        <taxon>Brachycera</taxon>
        <taxon>Stratiomyomorpha</taxon>
        <taxon>Stratiomyidae</taxon>
        <taxon>Hermetiinae</taxon>
        <taxon>Hermetia</taxon>
    </lineage>
</organism>
<dbReference type="GO" id="GO:0005886">
    <property type="term" value="C:plasma membrane"/>
    <property type="evidence" value="ECO:0007669"/>
    <property type="project" value="UniProtKB-SubCell"/>
</dbReference>
<keyword evidence="5" id="KW-0552">Olfaction</keyword>
<evidence type="ECO:0000256" key="4">
    <source>
        <dbReference type="ARBA" id="ARBA00022692"/>
    </source>
</evidence>
<feature type="transmembrane region" description="Helical" evidence="10">
    <location>
        <begin position="447"/>
        <end position="468"/>
    </location>
</feature>
<dbReference type="PANTHER" id="PTHR21137:SF35">
    <property type="entry name" value="ODORANT RECEPTOR 19A-RELATED"/>
    <property type="match status" value="1"/>
</dbReference>
<keyword evidence="3" id="KW-0716">Sensory transduction</keyword>
<keyword evidence="4 10" id="KW-0812">Transmembrane</keyword>
<dbReference type="GO" id="GO:0004984">
    <property type="term" value="F:olfactory receptor activity"/>
    <property type="evidence" value="ECO:0007669"/>
    <property type="project" value="InterPro"/>
</dbReference>
<evidence type="ECO:0000313" key="12">
    <source>
        <dbReference type="Proteomes" id="UP000594454"/>
    </source>
</evidence>
<comment type="subcellular location">
    <subcellularLocation>
        <location evidence="1">Cell membrane</location>
        <topology evidence="1">Multi-pass membrane protein</topology>
    </subcellularLocation>
</comment>
<keyword evidence="9" id="KW-0807">Transducer</keyword>
<feature type="transmembrane region" description="Helical" evidence="10">
    <location>
        <begin position="575"/>
        <end position="597"/>
    </location>
</feature>
<dbReference type="PANTHER" id="PTHR21137">
    <property type="entry name" value="ODORANT RECEPTOR"/>
    <property type="match status" value="1"/>
</dbReference>
<evidence type="ECO:0000256" key="5">
    <source>
        <dbReference type="ARBA" id="ARBA00022725"/>
    </source>
</evidence>
<dbReference type="GO" id="GO:0005549">
    <property type="term" value="F:odorant binding"/>
    <property type="evidence" value="ECO:0007669"/>
    <property type="project" value="InterPro"/>
</dbReference>
<protein>
    <recommendedName>
        <fullName evidence="13">Odorant receptor</fullName>
    </recommendedName>
</protein>
<feature type="transmembrane region" description="Helical" evidence="10">
    <location>
        <begin position="488"/>
        <end position="506"/>
    </location>
</feature>
<keyword evidence="12" id="KW-1185">Reference proteome</keyword>
<keyword evidence="6 10" id="KW-1133">Transmembrane helix</keyword>
<evidence type="ECO:0000256" key="6">
    <source>
        <dbReference type="ARBA" id="ARBA00022989"/>
    </source>
</evidence>
<dbReference type="OrthoDB" id="7548151at2759"/>
<proteinExistence type="predicted"/>
<evidence type="ECO:0000256" key="10">
    <source>
        <dbReference type="SAM" id="Phobius"/>
    </source>
</evidence>
<feature type="transmembrane region" description="Helical" evidence="10">
    <location>
        <begin position="356"/>
        <end position="377"/>
    </location>
</feature>
<dbReference type="AlphaFoldDB" id="A0A7R8YXF7"/>
<evidence type="ECO:0000256" key="9">
    <source>
        <dbReference type="ARBA" id="ARBA00023224"/>
    </source>
</evidence>
<feature type="transmembrane region" description="Helical" evidence="10">
    <location>
        <begin position="665"/>
        <end position="684"/>
    </location>
</feature>
<dbReference type="InterPro" id="IPR004117">
    <property type="entry name" value="7tm6_olfct_rcpt"/>
</dbReference>
<accession>A0A7R8YXF7</accession>
<feature type="transmembrane region" description="Helical" evidence="10">
    <location>
        <begin position="78"/>
        <end position="99"/>
    </location>
</feature>
<feature type="transmembrane region" description="Helical" evidence="10">
    <location>
        <begin position="383"/>
        <end position="405"/>
    </location>
</feature>
<sequence>MVANLFLLEDTSQLFGNASVTFADAMSAMKSLNTFFKRKQLRRINEILEDFDIRVEEVNDHDEQRYLAGIIRTGNRILLSYFIPFTGAALTCFLPAVFSENRRLLYSAWFPFDWKNSDTAYYIIIFYQLIGIWINIYQSMLCDSYPGLYLWILKGHFHALNIRVSKIGHDLRKTGEEYYQELKKCIRDHKKILEYRDVFDETFSEVLLMQFFVTELTLCITAVYAFYVDSMEEIIYMGVYFLCMASGILLPCYCGNEVFYENEQFTDALYSCNWLDQDKKFKQALLFTMQIAKKPVVIYAGGVIKILPSTLFALNLIEMYAEYETKRVFRIILITLEYLGLYPAKNAGVLYYIYSFLLNIIVTVYYPITMVANLFLLEDTSQLFGNASVTFADAMSAMKSLNTFFKRKQLRRINELLEDFDRRVEEVNDHDEQRYLAGIIRTANRILLSYFIPFTGAALTCFLPAAFSENRRLLYSAWFPFDWKNSDTAYYIIIFYQLIGIWINIYQSMLCDSYPGLYLWILKGHFHALNIRVSKIGHDLRKTGEDYYQELKKCIGDHKKILEYRDVFEETFSEVLLMQFFVTELTLCITAVYVFYVDSMGEIIYMGVYFLCMASEIFLPCYCGNEVFYENEQFTDALYSCNWLDQDKKFKQALLFTMQIAKEPIVIYAGGVIKILPSTLFAVFKSTYSLFTIVNQKR</sequence>
<evidence type="ECO:0000256" key="3">
    <source>
        <dbReference type="ARBA" id="ARBA00022606"/>
    </source>
</evidence>
<evidence type="ECO:0000256" key="1">
    <source>
        <dbReference type="ARBA" id="ARBA00004651"/>
    </source>
</evidence>
<feature type="transmembrane region" description="Helical" evidence="10">
    <location>
        <begin position="603"/>
        <end position="623"/>
    </location>
</feature>
<reference evidence="11 12" key="1">
    <citation type="submission" date="2020-11" db="EMBL/GenBank/DDBJ databases">
        <authorList>
            <person name="Wallbank WR R."/>
            <person name="Pardo Diaz C."/>
            <person name="Kozak K."/>
            <person name="Martin S."/>
            <person name="Jiggins C."/>
            <person name="Moest M."/>
            <person name="Warren A I."/>
            <person name="Generalovic N T."/>
            <person name="Byers J.R.P. K."/>
            <person name="Montejo-Kovacevich G."/>
            <person name="Yen C E."/>
        </authorList>
    </citation>
    <scope>NUCLEOTIDE SEQUENCE [LARGE SCALE GENOMIC DNA]</scope>
</reference>
<dbReference type="EMBL" id="LR899011">
    <property type="protein sequence ID" value="CAD7085740.1"/>
    <property type="molecule type" value="Genomic_DNA"/>
</dbReference>
<evidence type="ECO:0000256" key="7">
    <source>
        <dbReference type="ARBA" id="ARBA00023136"/>
    </source>
</evidence>
<keyword evidence="8" id="KW-0675">Receptor</keyword>
<dbReference type="GO" id="GO:0007165">
    <property type="term" value="P:signal transduction"/>
    <property type="evidence" value="ECO:0007669"/>
    <property type="project" value="UniProtKB-KW"/>
</dbReference>
<evidence type="ECO:0000256" key="2">
    <source>
        <dbReference type="ARBA" id="ARBA00022475"/>
    </source>
</evidence>
<dbReference type="FunCoup" id="A0A7R8YXF7">
    <property type="interactions" value="22"/>
</dbReference>
<dbReference type="InParanoid" id="A0A7R8YXF7"/>